<dbReference type="GO" id="GO:0005886">
    <property type="term" value="C:plasma membrane"/>
    <property type="evidence" value="ECO:0007669"/>
    <property type="project" value="UniProtKB-SubCell"/>
</dbReference>
<feature type="transmembrane region" description="Helical" evidence="6">
    <location>
        <begin position="242"/>
        <end position="264"/>
    </location>
</feature>
<dbReference type="PANTHER" id="PTHR42770">
    <property type="entry name" value="AMINO ACID TRANSPORTER-RELATED"/>
    <property type="match status" value="1"/>
</dbReference>
<feature type="transmembrane region" description="Helical" evidence="6">
    <location>
        <begin position="138"/>
        <end position="159"/>
    </location>
</feature>
<gene>
    <name evidence="7" type="ORF">PIG85_09090</name>
</gene>
<feature type="transmembrane region" description="Helical" evidence="6">
    <location>
        <begin position="284"/>
        <end position="317"/>
    </location>
</feature>
<feature type="transmembrane region" description="Helical" evidence="6">
    <location>
        <begin position="338"/>
        <end position="356"/>
    </location>
</feature>
<evidence type="ECO:0000256" key="2">
    <source>
        <dbReference type="ARBA" id="ARBA00022475"/>
    </source>
</evidence>
<evidence type="ECO:0000256" key="3">
    <source>
        <dbReference type="ARBA" id="ARBA00022692"/>
    </source>
</evidence>
<dbReference type="InterPro" id="IPR002293">
    <property type="entry name" value="AA/rel_permease1"/>
</dbReference>
<evidence type="ECO:0000256" key="5">
    <source>
        <dbReference type="ARBA" id="ARBA00023136"/>
    </source>
</evidence>
<keyword evidence="4 6" id="KW-1133">Transmembrane helix</keyword>
<protein>
    <submittedName>
        <fullName evidence="7">APC family permease</fullName>
    </submittedName>
</protein>
<name>A0AB38XN61_9ACTO</name>
<dbReference type="AlphaFoldDB" id="A0AB38XN61"/>
<dbReference type="KEGG" id="wne:PIG85_09090"/>
<feature type="transmembrane region" description="Helical" evidence="6">
    <location>
        <begin position="59"/>
        <end position="77"/>
    </location>
</feature>
<evidence type="ECO:0000256" key="1">
    <source>
        <dbReference type="ARBA" id="ARBA00004651"/>
    </source>
</evidence>
<sequence>MEIRGGPERQTRIIPAEAQAMNRVLGLPSVIAYGLASMGLLAVFTIYGTGVKLSDGHLPAAYIIALAAMLLTAHSYARMAWAVPKSGSAYVYSRLSFGPYVGFFIGWTMLLGYIFLPMVNFLLTGLYLNTLFTSIPPWIFTLTSIILVGILSIVGVTWVGKLNIALAVAGTAIVVVFAVLAFTHAQHLSAESLIAPITPEAGSLGTVMAAAAVLSFAFLGFDGVSNLAEETKKPRQNIPRAIMLSTLIIGILFFTVAWAGSQLYPNWRELTNLDAAGTEMMQKIGGPILATVFLAIYVFGTTLCGTAAQMSVSRVLYTMGRDGVLPSFLSRLHPRFKTPYVAALLVSALSLLALVLTLDQSVYMINFGALVAFAAVNLAAFKYFWIDQKKRGLRALFSFLLAPLAGFAFIAYLWSSLEWFSYLVGAIWVVLGLGILAFQTRGFTKTPPPLNIDA</sequence>
<feature type="transmembrane region" description="Helical" evidence="6">
    <location>
        <begin position="97"/>
        <end position="118"/>
    </location>
</feature>
<accession>A0AB38XN61</accession>
<comment type="subcellular location">
    <subcellularLocation>
        <location evidence="1">Cell membrane</location>
        <topology evidence="1">Multi-pass membrane protein</topology>
    </subcellularLocation>
</comment>
<reference evidence="7" key="1">
    <citation type="submission" date="2023-01" db="EMBL/GenBank/DDBJ databases">
        <title>Comparative Genomic Analysis of the Clinically-Derived Winkia Strain NY0527 Provides Evidence into the Taxonomic Reassignment of Winkia neuii and Characterizes Their Virulence Traits.</title>
        <authorList>
            <person name="Cai X."/>
            <person name="Peng Y."/>
            <person name="Li M."/>
            <person name="Qiu Y."/>
            <person name="Wang Y."/>
            <person name="Xu L."/>
            <person name="Hou Q."/>
        </authorList>
    </citation>
    <scope>NUCLEOTIDE SEQUENCE</scope>
    <source>
        <strain evidence="7">NY0527</strain>
    </source>
</reference>
<keyword evidence="5 6" id="KW-0472">Membrane</keyword>
<dbReference type="RefSeq" id="WP_004808391.1">
    <property type="nucleotide sequence ID" value="NZ_CP116394.1"/>
</dbReference>
<dbReference type="PIRSF" id="PIRSF006060">
    <property type="entry name" value="AA_transporter"/>
    <property type="match status" value="1"/>
</dbReference>
<dbReference type="Gene3D" id="1.20.1740.10">
    <property type="entry name" value="Amino acid/polyamine transporter I"/>
    <property type="match status" value="1"/>
</dbReference>
<evidence type="ECO:0000256" key="4">
    <source>
        <dbReference type="ARBA" id="ARBA00022989"/>
    </source>
</evidence>
<feature type="transmembrane region" description="Helical" evidence="6">
    <location>
        <begin position="419"/>
        <end position="438"/>
    </location>
</feature>
<dbReference type="GO" id="GO:0022857">
    <property type="term" value="F:transmembrane transporter activity"/>
    <property type="evidence" value="ECO:0007669"/>
    <property type="project" value="InterPro"/>
</dbReference>
<dbReference type="EMBL" id="CP116394">
    <property type="protein sequence ID" value="WCE45787.1"/>
    <property type="molecule type" value="Genomic_DNA"/>
</dbReference>
<feature type="transmembrane region" description="Helical" evidence="6">
    <location>
        <begin position="164"/>
        <end position="182"/>
    </location>
</feature>
<dbReference type="Proteomes" id="UP001211044">
    <property type="component" value="Chromosome"/>
</dbReference>
<dbReference type="InterPro" id="IPR050367">
    <property type="entry name" value="APC_superfamily"/>
</dbReference>
<evidence type="ECO:0000256" key="6">
    <source>
        <dbReference type="SAM" id="Phobius"/>
    </source>
</evidence>
<dbReference type="Pfam" id="PF13520">
    <property type="entry name" value="AA_permease_2"/>
    <property type="match status" value="1"/>
</dbReference>
<dbReference type="PANTHER" id="PTHR42770:SF8">
    <property type="entry name" value="PUTRESCINE IMPORTER PUUP"/>
    <property type="match status" value="1"/>
</dbReference>
<proteinExistence type="predicted"/>
<keyword evidence="2" id="KW-1003">Cell membrane</keyword>
<evidence type="ECO:0000313" key="8">
    <source>
        <dbReference type="Proteomes" id="UP001211044"/>
    </source>
</evidence>
<organism evidence="7 8">
    <name type="scientific">Winkia neuii subsp. anitrata</name>
    <dbReference type="NCBI Taxonomy" id="29318"/>
    <lineage>
        <taxon>Bacteria</taxon>
        <taxon>Bacillati</taxon>
        <taxon>Actinomycetota</taxon>
        <taxon>Actinomycetes</taxon>
        <taxon>Actinomycetales</taxon>
        <taxon>Actinomycetaceae</taxon>
        <taxon>Winkia</taxon>
    </lineage>
</organism>
<evidence type="ECO:0000313" key="7">
    <source>
        <dbReference type="EMBL" id="WCE45787.1"/>
    </source>
</evidence>
<feature type="transmembrane region" description="Helical" evidence="6">
    <location>
        <begin position="202"/>
        <end position="221"/>
    </location>
</feature>
<feature type="transmembrane region" description="Helical" evidence="6">
    <location>
        <begin position="362"/>
        <end position="381"/>
    </location>
</feature>
<feature type="transmembrane region" description="Helical" evidence="6">
    <location>
        <begin position="393"/>
        <end position="413"/>
    </location>
</feature>
<feature type="transmembrane region" description="Helical" evidence="6">
    <location>
        <begin position="24"/>
        <end position="47"/>
    </location>
</feature>
<keyword evidence="3 6" id="KW-0812">Transmembrane</keyword>